<keyword evidence="1" id="KW-0472">Membrane</keyword>
<evidence type="ECO:0000313" key="3">
    <source>
        <dbReference type="WBParaSite" id="Hba_10469"/>
    </source>
</evidence>
<reference evidence="3" key="1">
    <citation type="submission" date="2016-11" db="UniProtKB">
        <authorList>
            <consortium name="WormBaseParasite"/>
        </authorList>
    </citation>
    <scope>IDENTIFICATION</scope>
</reference>
<dbReference type="AlphaFoldDB" id="A0A1I7WZ68"/>
<name>A0A1I7WZ68_HETBA</name>
<accession>A0A1I7WZ68</accession>
<dbReference type="WBParaSite" id="Hba_10469">
    <property type="protein sequence ID" value="Hba_10469"/>
    <property type="gene ID" value="Hba_10469"/>
</dbReference>
<dbReference type="Proteomes" id="UP000095283">
    <property type="component" value="Unplaced"/>
</dbReference>
<organism evidence="2 3">
    <name type="scientific">Heterorhabditis bacteriophora</name>
    <name type="common">Entomopathogenic nematode worm</name>
    <dbReference type="NCBI Taxonomy" id="37862"/>
    <lineage>
        <taxon>Eukaryota</taxon>
        <taxon>Metazoa</taxon>
        <taxon>Ecdysozoa</taxon>
        <taxon>Nematoda</taxon>
        <taxon>Chromadorea</taxon>
        <taxon>Rhabditida</taxon>
        <taxon>Rhabditina</taxon>
        <taxon>Rhabditomorpha</taxon>
        <taxon>Strongyloidea</taxon>
        <taxon>Heterorhabditidae</taxon>
        <taxon>Heterorhabditis</taxon>
    </lineage>
</organism>
<keyword evidence="1" id="KW-1133">Transmembrane helix</keyword>
<sequence>MFFVDVLPTTVTEILGYWNLYRCHFTTSFITLFNSFAPFFINLHVNMILFSLSTVFIFLSYYNNNH</sequence>
<evidence type="ECO:0000313" key="2">
    <source>
        <dbReference type="Proteomes" id="UP000095283"/>
    </source>
</evidence>
<proteinExistence type="predicted"/>
<protein>
    <submittedName>
        <fullName evidence="3">Uncharacterized protein</fullName>
    </submittedName>
</protein>
<keyword evidence="1" id="KW-0812">Transmembrane</keyword>
<feature type="transmembrane region" description="Helical" evidence="1">
    <location>
        <begin position="39"/>
        <end position="62"/>
    </location>
</feature>
<evidence type="ECO:0000256" key="1">
    <source>
        <dbReference type="SAM" id="Phobius"/>
    </source>
</evidence>
<keyword evidence="2" id="KW-1185">Reference proteome</keyword>